<dbReference type="EMBL" id="JAPQKS010000004">
    <property type="protein sequence ID" value="KAJ5232380.1"/>
    <property type="molecule type" value="Genomic_DNA"/>
</dbReference>
<dbReference type="Proteomes" id="UP001150941">
    <property type="component" value="Unassembled WGS sequence"/>
</dbReference>
<dbReference type="GO" id="GO:0004029">
    <property type="term" value="F:aldehyde dehydrogenase (NAD+) activity"/>
    <property type="evidence" value="ECO:0007669"/>
    <property type="project" value="TreeGrafter"/>
</dbReference>
<evidence type="ECO:0000259" key="2">
    <source>
        <dbReference type="Pfam" id="PF05368"/>
    </source>
</evidence>
<proteinExistence type="predicted"/>
<dbReference type="RefSeq" id="XP_058330373.1">
    <property type="nucleotide sequence ID" value="XM_058474633.1"/>
</dbReference>
<dbReference type="Gene3D" id="3.40.50.720">
    <property type="entry name" value="NAD(P)-binding Rossmann-like Domain"/>
    <property type="match status" value="1"/>
</dbReference>
<dbReference type="Pfam" id="PF05368">
    <property type="entry name" value="NmrA"/>
    <property type="match status" value="1"/>
</dbReference>
<dbReference type="GeneID" id="83201936"/>
<gene>
    <name evidence="3" type="ORF">N7468_005336</name>
</gene>
<reference evidence="3" key="1">
    <citation type="submission" date="2022-11" db="EMBL/GenBank/DDBJ databases">
        <authorList>
            <person name="Petersen C."/>
        </authorList>
    </citation>
    <scope>NUCLEOTIDE SEQUENCE</scope>
    <source>
        <strain evidence="3">IBT 19713</strain>
    </source>
</reference>
<dbReference type="InterPro" id="IPR036291">
    <property type="entry name" value="NAD(P)-bd_dom_sf"/>
</dbReference>
<name>A0A9W9NZM0_9EURO</name>
<feature type="domain" description="NmrA-like" evidence="2">
    <location>
        <begin position="4"/>
        <end position="79"/>
    </location>
</feature>
<evidence type="ECO:0000313" key="3">
    <source>
        <dbReference type="EMBL" id="KAJ5232380.1"/>
    </source>
</evidence>
<reference evidence="3" key="2">
    <citation type="journal article" date="2023" name="IMA Fungus">
        <title>Comparative genomic study of the Penicillium genus elucidates a diverse pangenome and 15 lateral gene transfer events.</title>
        <authorList>
            <person name="Petersen C."/>
            <person name="Sorensen T."/>
            <person name="Nielsen M.R."/>
            <person name="Sondergaard T.E."/>
            <person name="Sorensen J.L."/>
            <person name="Fitzpatrick D.A."/>
            <person name="Frisvad J.C."/>
            <person name="Nielsen K.L."/>
        </authorList>
    </citation>
    <scope>NUCLEOTIDE SEQUENCE</scope>
    <source>
        <strain evidence="3">IBT 19713</strain>
    </source>
</reference>
<dbReference type="OrthoDB" id="2130169at2759"/>
<dbReference type="GO" id="GO:0005737">
    <property type="term" value="C:cytoplasm"/>
    <property type="evidence" value="ECO:0007669"/>
    <property type="project" value="TreeGrafter"/>
</dbReference>
<organism evidence="3 4">
    <name type="scientific">Penicillium chermesinum</name>
    <dbReference type="NCBI Taxonomy" id="63820"/>
    <lineage>
        <taxon>Eukaryota</taxon>
        <taxon>Fungi</taxon>
        <taxon>Dikarya</taxon>
        <taxon>Ascomycota</taxon>
        <taxon>Pezizomycotina</taxon>
        <taxon>Eurotiomycetes</taxon>
        <taxon>Eurotiomycetidae</taxon>
        <taxon>Eurotiales</taxon>
        <taxon>Aspergillaceae</taxon>
        <taxon>Penicillium</taxon>
    </lineage>
</organism>
<evidence type="ECO:0008006" key="5">
    <source>
        <dbReference type="Google" id="ProtNLM"/>
    </source>
</evidence>
<dbReference type="InterPro" id="IPR051783">
    <property type="entry name" value="NAD(P)-dependent_oxidoreduct"/>
</dbReference>
<feature type="domain" description="NAD-dependent epimerase/dehydratase" evidence="1">
    <location>
        <begin position="159"/>
        <end position="236"/>
    </location>
</feature>
<keyword evidence="4" id="KW-1185">Reference proteome</keyword>
<dbReference type="PANTHER" id="PTHR48079">
    <property type="entry name" value="PROTEIN YEEZ"/>
    <property type="match status" value="1"/>
</dbReference>
<comment type="caution">
    <text evidence="3">The sequence shown here is derived from an EMBL/GenBank/DDBJ whole genome shotgun (WGS) entry which is preliminary data.</text>
</comment>
<dbReference type="InterPro" id="IPR001509">
    <property type="entry name" value="Epimerase_deHydtase"/>
</dbReference>
<sequence>MAYVFLTGATGYIGGDILHHLHAAHPEYHISALVRGNDKAALVAKAYPNIKVVVGDLDDSSLIEEEARQADVVIHAATYKHVPSVEAISRGLANRSKPAHWIQVSGASVLSIPDITNNRYGEAPQKCYDDVKDASELRDIIHRNSTARAVDEYLLNIPGTKTAIVFPPIIYGKGSGPVNQRSIQIPNLARNALETRQTIQVGKGESIWSNIHIADLAQVFVKLVEKAVTGTEEDLWNHNGLYLVGNSKAITFGQISQLVANAAHKAGLTDSSSVKSVNASEADAVMGKGSIFWGTNAHQSSSRASTLLGWTQKEHSIEEDIPLTVQDEASRLGLHAGSL</sequence>
<dbReference type="PANTHER" id="PTHR48079:SF8">
    <property type="entry name" value="NAD(P)-BINDING DOMAIN-CONTAINING PROTEIN"/>
    <property type="match status" value="1"/>
</dbReference>
<accession>A0A9W9NZM0</accession>
<dbReference type="SUPFAM" id="SSF51735">
    <property type="entry name" value="NAD(P)-binding Rossmann-fold domains"/>
    <property type="match status" value="1"/>
</dbReference>
<dbReference type="Pfam" id="PF01370">
    <property type="entry name" value="Epimerase"/>
    <property type="match status" value="1"/>
</dbReference>
<protein>
    <recommendedName>
        <fullName evidence="5">NAD(P)-binding domain-containing protein</fullName>
    </recommendedName>
</protein>
<dbReference type="InterPro" id="IPR008030">
    <property type="entry name" value="NmrA-like"/>
</dbReference>
<evidence type="ECO:0000313" key="4">
    <source>
        <dbReference type="Proteomes" id="UP001150941"/>
    </source>
</evidence>
<evidence type="ECO:0000259" key="1">
    <source>
        <dbReference type="Pfam" id="PF01370"/>
    </source>
</evidence>
<dbReference type="AlphaFoldDB" id="A0A9W9NZM0"/>